<dbReference type="SUPFAM" id="SSF48498">
    <property type="entry name" value="Tetracyclin repressor-like, C-terminal domain"/>
    <property type="match status" value="1"/>
</dbReference>
<reference evidence="7" key="1">
    <citation type="submission" date="2023-07" db="EMBL/GenBank/DDBJ databases">
        <title>30 novel species of actinomycetes from the DSMZ collection.</title>
        <authorList>
            <person name="Nouioui I."/>
        </authorList>
    </citation>
    <scope>NUCLEOTIDE SEQUENCE [LARGE SCALE GENOMIC DNA]</scope>
    <source>
        <strain evidence="7">DSM 41982</strain>
    </source>
</reference>
<evidence type="ECO:0000256" key="1">
    <source>
        <dbReference type="ARBA" id="ARBA00023015"/>
    </source>
</evidence>
<dbReference type="SUPFAM" id="SSF46689">
    <property type="entry name" value="Homeodomain-like"/>
    <property type="match status" value="1"/>
</dbReference>
<dbReference type="InterPro" id="IPR050109">
    <property type="entry name" value="HTH-type_TetR-like_transc_reg"/>
</dbReference>
<dbReference type="AlphaFoldDB" id="A0ABD5EDZ0"/>
<dbReference type="PROSITE" id="PS50977">
    <property type="entry name" value="HTH_TETR_2"/>
    <property type="match status" value="1"/>
</dbReference>
<dbReference type="GO" id="GO:0006355">
    <property type="term" value="P:regulation of DNA-templated transcription"/>
    <property type="evidence" value="ECO:0007669"/>
    <property type="project" value="UniProtKB-ARBA"/>
</dbReference>
<dbReference type="RefSeq" id="WP_043255543.1">
    <property type="nucleotide sequence ID" value="NZ_JAVRER010000101.1"/>
</dbReference>
<dbReference type="InterPro" id="IPR049445">
    <property type="entry name" value="TetR_SbtR-like_C"/>
</dbReference>
<name>A0ABD5EDZ0_9ACTN</name>
<dbReference type="InterPro" id="IPR009057">
    <property type="entry name" value="Homeodomain-like_sf"/>
</dbReference>
<evidence type="ECO:0000256" key="3">
    <source>
        <dbReference type="ARBA" id="ARBA00023163"/>
    </source>
</evidence>
<sequence>MATDETPGAAPQAPRAMRRDVRRNLDALLAAAAEVFRAEGVDAPVRHITERAGVGVGTLYRHFPLRSDLIVAVFRHEVDALMAAAAPLSAAHPPVEALVRWLERLAGFVATKRGLSGALHSGDPAYEGLREYFESRFVPVIEGLMDAAAATGEIRAGLSPFDLLVTLANVVDPDDPAYTGRVVGLLMDGLRYRAG</sequence>
<dbReference type="Pfam" id="PF00440">
    <property type="entry name" value="TetR_N"/>
    <property type="match status" value="1"/>
</dbReference>
<keyword evidence="2 4" id="KW-0238">DNA-binding</keyword>
<gene>
    <name evidence="6" type="ORF">RM574_29835</name>
</gene>
<comment type="caution">
    <text evidence="6">The sequence shown here is derived from an EMBL/GenBank/DDBJ whole genome shotgun (WGS) entry which is preliminary data.</text>
</comment>
<dbReference type="InterPro" id="IPR001647">
    <property type="entry name" value="HTH_TetR"/>
</dbReference>
<dbReference type="Gene3D" id="1.10.357.10">
    <property type="entry name" value="Tetracycline Repressor, domain 2"/>
    <property type="match status" value="1"/>
</dbReference>
<dbReference type="Pfam" id="PF21597">
    <property type="entry name" value="TetR_C_43"/>
    <property type="match status" value="1"/>
</dbReference>
<keyword evidence="3" id="KW-0804">Transcription</keyword>
<evidence type="ECO:0000259" key="5">
    <source>
        <dbReference type="PROSITE" id="PS50977"/>
    </source>
</evidence>
<dbReference type="InterPro" id="IPR036271">
    <property type="entry name" value="Tet_transcr_reg_TetR-rel_C_sf"/>
</dbReference>
<dbReference type="PANTHER" id="PTHR30055">
    <property type="entry name" value="HTH-TYPE TRANSCRIPTIONAL REGULATOR RUTR"/>
    <property type="match status" value="1"/>
</dbReference>
<proteinExistence type="predicted"/>
<accession>A0ABD5EDZ0</accession>
<evidence type="ECO:0000313" key="6">
    <source>
        <dbReference type="EMBL" id="MDT0419679.1"/>
    </source>
</evidence>
<organism evidence="6 7">
    <name type="scientific">Streptomyces evansiae</name>
    <dbReference type="NCBI Taxonomy" id="3075535"/>
    <lineage>
        <taxon>Bacteria</taxon>
        <taxon>Bacillati</taxon>
        <taxon>Actinomycetota</taxon>
        <taxon>Actinomycetes</taxon>
        <taxon>Kitasatosporales</taxon>
        <taxon>Streptomycetaceae</taxon>
        <taxon>Streptomyces</taxon>
    </lineage>
</organism>
<feature type="domain" description="HTH tetR-type" evidence="5">
    <location>
        <begin position="22"/>
        <end position="81"/>
    </location>
</feature>
<evidence type="ECO:0000256" key="4">
    <source>
        <dbReference type="PROSITE-ProRule" id="PRU00335"/>
    </source>
</evidence>
<dbReference type="Proteomes" id="UP001183607">
    <property type="component" value="Unassembled WGS sequence"/>
</dbReference>
<dbReference type="GO" id="GO:0003677">
    <property type="term" value="F:DNA binding"/>
    <property type="evidence" value="ECO:0007669"/>
    <property type="project" value="UniProtKB-UniRule"/>
</dbReference>
<protein>
    <submittedName>
        <fullName evidence="6">TetR/AcrR family transcriptional regulator</fullName>
    </submittedName>
</protein>
<feature type="DNA-binding region" description="H-T-H motif" evidence="4">
    <location>
        <begin position="44"/>
        <end position="63"/>
    </location>
</feature>
<evidence type="ECO:0000256" key="2">
    <source>
        <dbReference type="ARBA" id="ARBA00023125"/>
    </source>
</evidence>
<dbReference type="PANTHER" id="PTHR30055:SF234">
    <property type="entry name" value="HTH-TYPE TRANSCRIPTIONAL REGULATOR BETI"/>
    <property type="match status" value="1"/>
</dbReference>
<keyword evidence="1" id="KW-0805">Transcription regulation</keyword>
<dbReference type="PRINTS" id="PR00455">
    <property type="entry name" value="HTHTETR"/>
</dbReference>
<dbReference type="EMBL" id="JAVRER010000101">
    <property type="protein sequence ID" value="MDT0419679.1"/>
    <property type="molecule type" value="Genomic_DNA"/>
</dbReference>
<evidence type="ECO:0000313" key="7">
    <source>
        <dbReference type="Proteomes" id="UP001183607"/>
    </source>
</evidence>